<sequence length="257" mass="28951">MGRQPVLHRKMRPATAFVALGESGLQAVHDRLDALQHRDEVEDVHELRVAVRHLRAVAWAFGPVLPDQVKARWKQALHDVADAAGDVRDWDVFIAETLAPALEKQPEDAMLVALIQTAQARRTIAHAEMMTRLSRYRQSPLPTLKRDLLHLSEQDAKGRLETFAPSRIRKARDKVRERARIARDGKTEHVHKLRIGNKRLRYAIEALSDVLPGRYRKRLRKKLVARQSELGAVIDGVVARGLLCACLSVDPPSDSPA</sequence>
<dbReference type="PROSITE" id="PS51708">
    <property type="entry name" value="CHAD"/>
    <property type="match status" value="1"/>
</dbReference>
<comment type="caution">
    <text evidence="2">The sequence shown here is derived from an EMBL/GenBank/DDBJ whole genome shotgun (WGS) entry which is preliminary data.</text>
</comment>
<dbReference type="Gene3D" id="1.40.20.10">
    <property type="entry name" value="CHAD domain"/>
    <property type="match status" value="1"/>
</dbReference>
<protein>
    <recommendedName>
        <fullName evidence="1">CHAD domain-containing protein</fullName>
    </recommendedName>
</protein>
<dbReference type="AlphaFoldDB" id="A0A2N5CI82"/>
<organism evidence="2 3">
    <name type="scientific">Cupriavidus pauculus</name>
    <dbReference type="NCBI Taxonomy" id="82633"/>
    <lineage>
        <taxon>Bacteria</taxon>
        <taxon>Pseudomonadati</taxon>
        <taxon>Pseudomonadota</taxon>
        <taxon>Betaproteobacteria</taxon>
        <taxon>Burkholderiales</taxon>
        <taxon>Burkholderiaceae</taxon>
        <taxon>Cupriavidus</taxon>
    </lineage>
</organism>
<evidence type="ECO:0000259" key="1">
    <source>
        <dbReference type="PROSITE" id="PS51708"/>
    </source>
</evidence>
<gene>
    <name evidence="2" type="ORF">CYJ10_01065</name>
</gene>
<dbReference type="PANTHER" id="PTHR39339">
    <property type="entry name" value="SLR1444 PROTEIN"/>
    <property type="match status" value="1"/>
</dbReference>
<proteinExistence type="predicted"/>
<dbReference type="InterPro" id="IPR038186">
    <property type="entry name" value="CHAD_dom_sf"/>
</dbReference>
<dbReference type="EMBL" id="PJRP01000001">
    <property type="protein sequence ID" value="PLQ01929.1"/>
    <property type="molecule type" value="Genomic_DNA"/>
</dbReference>
<dbReference type="InterPro" id="IPR007899">
    <property type="entry name" value="CHAD_dom"/>
</dbReference>
<dbReference type="Proteomes" id="UP000234341">
    <property type="component" value="Unassembled WGS sequence"/>
</dbReference>
<name>A0A2N5CI82_9BURK</name>
<dbReference type="RefSeq" id="WP_101679734.1">
    <property type="nucleotide sequence ID" value="NZ_PJRP01000001.1"/>
</dbReference>
<dbReference type="Pfam" id="PF05235">
    <property type="entry name" value="CHAD"/>
    <property type="match status" value="1"/>
</dbReference>
<evidence type="ECO:0000313" key="2">
    <source>
        <dbReference type="EMBL" id="PLQ01929.1"/>
    </source>
</evidence>
<evidence type="ECO:0000313" key="3">
    <source>
        <dbReference type="Proteomes" id="UP000234341"/>
    </source>
</evidence>
<dbReference type="PANTHER" id="PTHR39339:SF1">
    <property type="entry name" value="CHAD DOMAIN-CONTAINING PROTEIN"/>
    <property type="match status" value="1"/>
</dbReference>
<accession>A0A2N5CI82</accession>
<dbReference type="OrthoDB" id="8925343at2"/>
<reference evidence="2 3" key="1">
    <citation type="submission" date="2017-12" db="EMBL/GenBank/DDBJ databases">
        <title>Genome sequence of the active heterotrophic nitrifier-denitrifier, Cupriavidus pauculus UM1.</title>
        <authorList>
            <person name="Putonti C."/>
            <person name="Castignetti D."/>
        </authorList>
    </citation>
    <scope>NUCLEOTIDE SEQUENCE [LARGE SCALE GENOMIC DNA]</scope>
    <source>
        <strain evidence="2 3">UM1</strain>
    </source>
</reference>
<dbReference type="SMART" id="SM00880">
    <property type="entry name" value="CHAD"/>
    <property type="match status" value="1"/>
</dbReference>
<feature type="domain" description="CHAD" evidence="1">
    <location>
        <begin position="10"/>
        <end position="257"/>
    </location>
</feature>